<name>A0A0F9ZJN1_9BACT</name>
<evidence type="ECO:0000313" key="2">
    <source>
        <dbReference type="Proteomes" id="UP000034302"/>
    </source>
</evidence>
<comment type="caution">
    <text evidence="1">The sequence shown here is derived from an EMBL/GenBank/DDBJ whole genome shotgun (WGS) entry which is preliminary data.</text>
</comment>
<dbReference type="EMBL" id="LBOV01000003">
    <property type="protein sequence ID" value="KKP44418.1"/>
    <property type="molecule type" value="Genomic_DNA"/>
</dbReference>
<organism evidence="1 2">
    <name type="scientific">candidate division WS6 bacterium GW2011_GWC1_33_20</name>
    <dbReference type="NCBI Taxonomy" id="1619089"/>
    <lineage>
        <taxon>Bacteria</taxon>
        <taxon>Candidatus Dojkabacteria</taxon>
    </lineage>
</organism>
<evidence type="ECO:0000313" key="1">
    <source>
        <dbReference type="EMBL" id="KKP44418.1"/>
    </source>
</evidence>
<dbReference type="AlphaFoldDB" id="A0A0F9ZJN1"/>
<reference evidence="1 2" key="1">
    <citation type="journal article" date="2015" name="Nature">
        <title>rRNA introns, odd ribosomes, and small enigmatic genomes across a large radiation of phyla.</title>
        <authorList>
            <person name="Brown C.T."/>
            <person name="Hug L.A."/>
            <person name="Thomas B.C."/>
            <person name="Sharon I."/>
            <person name="Castelle C.J."/>
            <person name="Singh A."/>
            <person name="Wilkins M.J."/>
            <person name="Williams K.H."/>
            <person name="Banfield J.F."/>
        </authorList>
    </citation>
    <scope>NUCLEOTIDE SEQUENCE [LARGE SCALE GENOMIC DNA]</scope>
</reference>
<proteinExistence type="predicted"/>
<accession>A0A0F9ZJN1</accession>
<sequence length="223" mass="25492">MNDVQNFNINNEITVKSLFDKLDTYLIRDIETMLDAKHKDSSGIGYPCLITILSGMELLGILISGDEDHAFKYFWERLEEENDIYKSSKLRHIFRQTIRNGIAHYYIAKTGIYVHNDNPENHLNKVTIQGINGIYVSCSALYNDFKVVYEKVKADLLKDPSNTHLDTLLNSISEGQHYVDEYFQSEVFKRTFKGITLTEKDLAGASGFGPNDGDRFNPYDISA</sequence>
<dbReference type="Proteomes" id="UP000034302">
    <property type="component" value="Unassembled WGS sequence"/>
</dbReference>
<protein>
    <submittedName>
        <fullName evidence="1">Uncharacterized protein</fullName>
    </submittedName>
</protein>
<gene>
    <name evidence="1" type="ORF">UR34_C0003G0044</name>
</gene>